<evidence type="ECO:0000313" key="1">
    <source>
        <dbReference type="EMBL" id="MFD1054560.1"/>
    </source>
</evidence>
<protein>
    <submittedName>
        <fullName evidence="1">DUF2877 domain-containing protein</fullName>
    </submittedName>
</protein>
<dbReference type="Proteomes" id="UP001597046">
    <property type="component" value="Unassembled WGS sequence"/>
</dbReference>
<sequence length="276" mass="27827">MDNGLDVTLLPASVSPLVAAEVAGAPRRRRVVAAFPTCLYVELGAHERVLAVLASDALALPIGLRLALPSTRVSWGLEAGAHVVVGQGRVRLPGADVVAARLQHPSRVRPAPRRPGPPTGLREPGVLGDLAREMAAAALAGRSVDSGVRGLLGAGRGLTPSGDDAVCGVLLTLGAVDVPRARRAHAAIAAEVRAGLGRTTSLSAALLVAAASGYAVPDVVRLVTGLVSGTVSADLVDRVLGIGHSSGRDLLSGVTGTLRALDASLETTPQKGACRG</sequence>
<organism evidence="1 2">
    <name type="scientific">Terrabacter terrigena</name>
    <dbReference type="NCBI Taxonomy" id="574718"/>
    <lineage>
        <taxon>Bacteria</taxon>
        <taxon>Bacillati</taxon>
        <taxon>Actinomycetota</taxon>
        <taxon>Actinomycetes</taxon>
        <taxon>Micrococcales</taxon>
        <taxon>Intrasporangiaceae</taxon>
        <taxon>Terrabacter</taxon>
    </lineage>
</organism>
<dbReference type="RefSeq" id="WP_386052464.1">
    <property type="nucleotide sequence ID" value="NZ_JBHTKH010000005.1"/>
</dbReference>
<proteinExistence type="predicted"/>
<comment type="caution">
    <text evidence="1">The sequence shown here is derived from an EMBL/GenBank/DDBJ whole genome shotgun (WGS) entry which is preliminary data.</text>
</comment>
<gene>
    <name evidence="1" type="ORF">ACFQ2V_09615</name>
</gene>
<name>A0ABW3MYQ5_9MICO</name>
<evidence type="ECO:0000313" key="2">
    <source>
        <dbReference type="Proteomes" id="UP001597046"/>
    </source>
</evidence>
<reference evidence="2" key="1">
    <citation type="journal article" date="2019" name="Int. J. Syst. Evol. Microbiol.">
        <title>The Global Catalogue of Microorganisms (GCM) 10K type strain sequencing project: providing services to taxonomists for standard genome sequencing and annotation.</title>
        <authorList>
            <consortium name="The Broad Institute Genomics Platform"/>
            <consortium name="The Broad Institute Genome Sequencing Center for Infectious Disease"/>
            <person name="Wu L."/>
            <person name="Ma J."/>
        </authorList>
    </citation>
    <scope>NUCLEOTIDE SEQUENCE [LARGE SCALE GENOMIC DNA]</scope>
    <source>
        <strain evidence="2">CCUG 57508</strain>
    </source>
</reference>
<keyword evidence="2" id="KW-1185">Reference proteome</keyword>
<dbReference type="InterPro" id="IPR021530">
    <property type="entry name" value="AllH-like"/>
</dbReference>
<dbReference type="EMBL" id="JBHTKH010000005">
    <property type="protein sequence ID" value="MFD1054560.1"/>
    <property type="molecule type" value="Genomic_DNA"/>
</dbReference>
<accession>A0ABW3MYQ5</accession>
<dbReference type="Pfam" id="PF11392">
    <property type="entry name" value="AllH"/>
    <property type="match status" value="1"/>
</dbReference>